<dbReference type="GO" id="GO:0003723">
    <property type="term" value="F:RNA binding"/>
    <property type="evidence" value="ECO:0007669"/>
    <property type="project" value="InterPro"/>
</dbReference>
<proteinExistence type="inferred from homology"/>
<reference evidence="4 5" key="1">
    <citation type="journal article" date="2018" name="Mol. Plant">
        <title>The genome of Artemisia annua provides insight into the evolution of Asteraceae family and artemisinin biosynthesis.</title>
        <authorList>
            <person name="Shen Q."/>
            <person name="Zhang L."/>
            <person name="Liao Z."/>
            <person name="Wang S."/>
            <person name="Yan T."/>
            <person name="Shi P."/>
            <person name="Liu M."/>
            <person name="Fu X."/>
            <person name="Pan Q."/>
            <person name="Wang Y."/>
            <person name="Lv Z."/>
            <person name="Lu X."/>
            <person name="Zhang F."/>
            <person name="Jiang W."/>
            <person name="Ma Y."/>
            <person name="Chen M."/>
            <person name="Hao X."/>
            <person name="Li L."/>
            <person name="Tang Y."/>
            <person name="Lv G."/>
            <person name="Zhou Y."/>
            <person name="Sun X."/>
            <person name="Brodelius P.E."/>
            <person name="Rose J.K.C."/>
            <person name="Tang K."/>
        </authorList>
    </citation>
    <scope>NUCLEOTIDE SEQUENCE [LARGE SCALE GENOMIC DNA]</scope>
    <source>
        <strain evidence="5">cv. Huhao1</strain>
        <tissue evidence="4">Leaf</tissue>
    </source>
</reference>
<dbReference type="InterPro" id="IPR036430">
    <property type="entry name" value="RNase_T2-like_sf"/>
</dbReference>
<name>A0A2U1P271_ARTAN</name>
<keyword evidence="3" id="KW-0812">Transmembrane</keyword>
<accession>A0A2U1P271</accession>
<keyword evidence="3" id="KW-0472">Membrane</keyword>
<keyword evidence="5" id="KW-1185">Reference proteome</keyword>
<evidence type="ECO:0000256" key="3">
    <source>
        <dbReference type="SAM" id="Phobius"/>
    </source>
</evidence>
<dbReference type="EMBL" id="PKPP01001801">
    <property type="protein sequence ID" value="PWA79817.1"/>
    <property type="molecule type" value="Genomic_DNA"/>
</dbReference>
<comment type="caution">
    <text evidence="4">The sequence shown here is derived from an EMBL/GenBank/DDBJ whole genome shotgun (WGS) entry which is preliminary data.</text>
</comment>
<dbReference type="GO" id="GO:0033897">
    <property type="term" value="F:ribonuclease T2 activity"/>
    <property type="evidence" value="ECO:0007669"/>
    <property type="project" value="InterPro"/>
</dbReference>
<dbReference type="Pfam" id="PF00445">
    <property type="entry name" value="Ribonuclease_T2"/>
    <property type="match status" value="1"/>
</dbReference>
<keyword evidence="3" id="KW-1133">Transmembrane helix</keyword>
<dbReference type="SUPFAM" id="SSF55895">
    <property type="entry name" value="Ribonuclease Rh-like"/>
    <property type="match status" value="1"/>
</dbReference>
<dbReference type="Proteomes" id="UP000245207">
    <property type="component" value="Unassembled WGS sequence"/>
</dbReference>
<dbReference type="STRING" id="35608.A0A2U1P271"/>
<evidence type="ECO:0000256" key="1">
    <source>
        <dbReference type="ARBA" id="ARBA00007469"/>
    </source>
</evidence>
<dbReference type="OrthoDB" id="435754at2759"/>
<dbReference type="Gene3D" id="3.90.730.10">
    <property type="entry name" value="Ribonuclease T2-like"/>
    <property type="match status" value="1"/>
</dbReference>
<comment type="similarity">
    <text evidence="1 2">Belongs to the RNase T2 family.</text>
</comment>
<sequence>MEEKGYSVLNLFNELPSAQARKTQGNNRSPPMMTKANCIILGKLYMITFLWVAIPSFAPSGVILQGKLMIFLSSMKDAINGASGYTPWIGCNKDESGNGQLYQVYSCVDSSASGFIECPISPHGICGSSIEFHSL</sequence>
<gene>
    <name evidence="4" type="ORF">CTI12_AA200440</name>
</gene>
<feature type="transmembrane region" description="Helical" evidence="3">
    <location>
        <begin position="44"/>
        <end position="64"/>
    </location>
</feature>
<dbReference type="InterPro" id="IPR001568">
    <property type="entry name" value="RNase_T2-like"/>
</dbReference>
<evidence type="ECO:0000256" key="2">
    <source>
        <dbReference type="RuleBase" id="RU004328"/>
    </source>
</evidence>
<organism evidence="4 5">
    <name type="scientific">Artemisia annua</name>
    <name type="common">Sweet wormwood</name>
    <dbReference type="NCBI Taxonomy" id="35608"/>
    <lineage>
        <taxon>Eukaryota</taxon>
        <taxon>Viridiplantae</taxon>
        <taxon>Streptophyta</taxon>
        <taxon>Embryophyta</taxon>
        <taxon>Tracheophyta</taxon>
        <taxon>Spermatophyta</taxon>
        <taxon>Magnoliopsida</taxon>
        <taxon>eudicotyledons</taxon>
        <taxon>Gunneridae</taxon>
        <taxon>Pentapetalae</taxon>
        <taxon>asterids</taxon>
        <taxon>campanulids</taxon>
        <taxon>Asterales</taxon>
        <taxon>Asteraceae</taxon>
        <taxon>Asteroideae</taxon>
        <taxon>Anthemideae</taxon>
        <taxon>Artemisiinae</taxon>
        <taxon>Artemisia</taxon>
    </lineage>
</organism>
<protein>
    <submittedName>
        <fullName evidence="4">Wounding-induced ribonuclease</fullName>
    </submittedName>
</protein>
<evidence type="ECO:0000313" key="4">
    <source>
        <dbReference type="EMBL" id="PWA79817.1"/>
    </source>
</evidence>
<evidence type="ECO:0000313" key="5">
    <source>
        <dbReference type="Proteomes" id="UP000245207"/>
    </source>
</evidence>
<dbReference type="AlphaFoldDB" id="A0A2U1P271"/>